<reference evidence="1 2" key="1">
    <citation type="submission" date="2024-08" db="EMBL/GenBank/DDBJ databases">
        <title>Insights into the chromosomal genome structure of Flemingia macrophylla.</title>
        <authorList>
            <person name="Ding Y."/>
            <person name="Zhao Y."/>
            <person name="Bi W."/>
            <person name="Wu M."/>
            <person name="Zhao G."/>
            <person name="Gong Y."/>
            <person name="Li W."/>
            <person name="Zhang P."/>
        </authorList>
    </citation>
    <scope>NUCLEOTIDE SEQUENCE [LARGE SCALE GENOMIC DNA]</scope>
    <source>
        <strain evidence="1">DYQJB</strain>
        <tissue evidence="1">Leaf</tissue>
    </source>
</reference>
<dbReference type="AlphaFoldDB" id="A0ABD1LR00"/>
<accession>A0ABD1LR00</accession>
<dbReference type="SUPFAM" id="SSF55120">
    <property type="entry name" value="Pseudouridine synthase"/>
    <property type="match status" value="1"/>
</dbReference>
<comment type="caution">
    <text evidence="1">The sequence shown here is derived from an EMBL/GenBank/DDBJ whole genome shotgun (WGS) entry which is preliminary data.</text>
</comment>
<evidence type="ECO:0000313" key="2">
    <source>
        <dbReference type="Proteomes" id="UP001603857"/>
    </source>
</evidence>
<name>A0ABD1LR00_9FABA</name>
<dbReference type="Proteomes" id="UP001603857">
    <property type="component" value="Unassembled WGS sequence"/>
</dbReference>
<dbReference type="InterPro" id="IPR020103">
    <property type="entry name" value="PsdUridine_synth_cat_dom_sf"/>
</dbReference>
<dbReference type="EMBL" id="JBGMDY010000008">
    <property type="protein sequence ID" value="KAL2325949.1"/>
    <property type="molecule type" value="Genomic_DNA"/>
</dbReference>
<gene>
    <name evidence="1" type="ORF">Fmac_025007</name>
</gene>
<sequence>MELGAINVAVAYRGKMLGHVTSMKVHVRPWGSSYVEADVEFAGISVFPELVMASKTKIYIVLEFVTGGELFDKIHDSDVTVIDVRCVPSDFHARYKAQERTYFYRLLSGPEPLSTFEKDRAWHVPEE</sequence>
<organism evidence="1 2">
    <name type="scientific">Flemingia macrophylla</name>
    <dbReference type="NCBI Taxonomy" id="520843"/>
    <lineage>
        <taxon>Eukaryota</taxon>
        <taxon>Viridiplantae</taxon>
        <taxon>Streptophyta</taxon>
        <taxon>Embryophyta</taxon>
        <taxon>Tracheophyta</taxon>
        <taxon>Spermatophyta</taxon>
        <taxon>Magnoliopsida</taxon>
        <taxon>eudicotyledons</taxon>
        <taxon>Gunneridae</taxon>
        <taxon>Pentapetalae</taxon>
        <taxon>rosids</taxon>
        <taxon>fabids</taxon>
        <taxon>Fabales</taxon>
        <taxon>Fabaceae</taxon>
        <taxon>Papilionoideae</taxon>
        <taxon>50 kb inversion clade</taxon>
        <taxon>NPAAA clade</taxon>
        <taxon>indigoferoid/millettioid clade</taxon>
        <taxon>Phaseoleae</taxon>
        <taxon>Flemingia</taxon>
    </lineage>
</organism>
<evidence type="ECO:0008006" key="3">
    <source>
        <dbReference type="Google" id="ProtNLM"/>
    </source>
</evidence>
<protein>
    <recommendedName>
        <fullName evidence="3">Protein kinase domain-containing protein</fullName>
    </recommendedName>
</protein>
<proteinExistence type="predicted"/>
<evidence type="ECO:0000313" key="1">
    <source>
        <dbReference type="EMBL" id="KAL2325949.1"/>
    </source>
</evidence>
<keyword evidence="2" id="KW-1185">Reference proteome</keyword>